<feature type="transmembrane region" description="Helical" evidence="6">
    <location>
        <begin position="1154"/>
        <end position="1176"/>
    </location>
</feature>
<evidence type="ECO:0000256" key="7">
    <source>
        <dbReference type="SAM" id="MobiDB-lite"/>
    </source>
</evidence>
<feature type="compositionally biased region" description="Basic and acidic residues" evidence="7">
    <location>
        <begin position="528"/>
        <end position="544"/>
    </location>
</feature>
<evidence type="ECO:0000259" key="8">
    <source>
        <dbReference type="Pfam" id="PF05041"/>
    </source>
</evidence>
<feature type="compositionally biased region" description="Basic and acidic residues" evidence="7">
    <location>
        <begin position="429"/>
        <end position="441"/>
    </location>
</feature>
<feature type="region of interest" description="Disordered" evidence="7">
    <location>
        <begin position="270"/>
        <end position="294"/>
    </location>
</feature>
<dbReference type="PANTHER" id="PTHR12372:SF2">
    <property type="entry name" value="PECANEX-LIKE PROTEIN 1"/>
    <property type="match status" value="1"/>
</dbReference>
<feature type="compositionally biased region" description="Basic residues" evidence="7">
    <location>
        <begin position="554"/>
        <end position="569"/>
    </location>
</feature>
<feature type="transmembrane region" description="Helical" evidence="6">
    <location>
        <begin position="1051"/>
        <end position="1071"/>
    </location>
</feature>
<evidence type="ECO:0000256" key="3">
    <source>
        <dbReference type="ARBA" id="ARBA00022692"/>
    </source>
</evidence>
<feature type="compositionally biased region" description="Basic residues" evidence="7">
    <location>
        <begin position="272"/>
        <end position="282"/>
    </location>
</feature>
<feature type="region of interest" description="Disordered" evidence="7">
    <location>
        <begin position="2064"/>
        <end position="2087"/>
    </location>
</feature>
<keyword evidence="10" id="KW-1185">Reference proteome</keyword>
<feature type="compositionally biased region" description="Basic and acidic residues" evidence="7">
    <location>
        <begin position="511"/>
        <end position="520"/>
    </location>
</feature>
<comment type="similarity">
    <text evidence="2 6">Belongs to the pecanex family.</text>
</comment>
<dbReference type="GeneTree" id="ENSGT00940000157417"/>
<feature type="transmembrane region" description="Helical" evidence="6">
    <location>
        <begin position="997"/>
        <end position="1022"/>
    </location>
</feature>
<dbReference type="PANTHER" id="PTHR12372">
    <property type="entry name" value="PECANEX"/>
    <property type="match status" value="1"/>
</dbReference>
<name>A0A8C0A907_BOSMU</name>
<feature type="transmembrane region" description="Helical" evidence="6">
    <location>
        <begin position="1183"/>
        <end position="1200"/>
    </location>
</feature>
<dbReference type="Pfam" id="PF05041">
    <property type="entry name" value="Pecanex_C"/>
    <property type="match status" value="1"/>
</dbReference>
<feature type="compositionally biased region" description="Low complexity" evidence="7">
    <location>
        <begin position="622"/>
        <end position="635"/>
    </location>
</feature>
<feature type="compositionally biased region" description="Low complexity" evidence="7">
    <location>
        <begin position="1946"/>
        <end position="1958"/>
    </location>
</feature>
<feature type="domain" description="Pecanex C-terminal" evidence="8">
    <location>
        <begin position="1671"/>
        <end position="1897"/>
    </location>
</feature>
<feature type="region of interest" description="Disordered" evidence="7">
    <location>
        <begin position="98"/>
        <end position="127"/>
    </location>
</feature>
<comment type="subcellular location">
    <subcellularLocation>
        <location evidence="1 6">Membrane</location>
        <topology evidence="1 6">Multi-pass membrane protein</topology>
    </subcellularLocation>
</comment>
<feature type="transmembrane region" description="Helical" evidence="6">
    <location>
        <begin position="58"/>
        <end position="77"/>
    </location>
</feature>
<feature type="transmembrane region" description="Helical" evidence="6">
    <location>
        <begin position="892"/>
        <end position="914"/>
    </location>
</feature>
<keyword evidence="3 6" id="KW-0812">Transmembrane</keyword>
<evidence type="ECO:0000313" key="10">
    <source>
        <dbReference type="Proteomes" id="UP000694520"/>
    </source>
</evidence>
<feature type="region of interest" description="Disordered" evidence="7">
    <location>
        <begin position="311"/>
        <end position="331"/>
    </location>
</feature>
<keyword evidence="5 6" id="KW-0472">Membrane</keyword>
<dbReference type="GO" id="GO:0016020">
    <property type="term" value="C:membrane"/>
    <property type="evidence" value="ECO:0007669"/>
    <property type="project" value="UniProtKB-SubCell"/>
</dbReference>
<feature type="region of interest" description="Disordered" evidence="7">
    <location>
        <begin position="144"/>
        <end position="163"/>
    </location>
</feature>
<feature type="region of interest" description="Disordered" evidence="7">
    <location>
        <begin position="344"/>
        <end position="724"/>
    </location>
</feature>
<sequence length="2230" mass="245987">MGSQTLQILRQGVWAALSGGWYYDPHQATFVNALHLYLWLFLLGLPFTLYMALPSSMIIVAVYCPVIAAVFIVLKMVNYRLHRALDAGEIVDRNANEFTDQRSKTEQGNCSTRRKDSNGPSDPGGGIEMAEFIREATPPVGCSSRNSYAGLDPSNQIGSGSSRLGTAATIKGDTDTAKTSDDISLSLGQSSSLCKEGSEEQDLAADRKLFRLVSNDSFISIQPSLSSCGQDLPRDFSDKVSLPSHSHHHHVEQSLSNACDTEVASLVPLHSHSYRKDHRPRGVPRTSSSAVAFPDTSLNDFPLYQQRRGLDPVSELESSKPHSGSKESLVENSCLPGEFQLVGELKNSNSQPPTRSGKSKPLNADKSMDSLRSLSTRSSGSTESYCSGTDRDTHSTVSSYKSEQTSSTHIESILSEHEESPQVAKKSSQKKEDCAEAEDKNSCAGGKRTSSEKTAVDESTNSGVQGAKESNGSDDVHNQKGLSTSASEEANKNPHANEFTSQGDTPLGKTAENREEEGEKPAVSVDAKVSKDVGGKQKEGDVRPKSSSLIHRTASAHKSGRRRTGKKRASSFDSSRHRDYVSFRGVSGTKPHSAIFCHDEDSSDQSDLSRASSVQSAHQFGSDSSSSTTSHSCQSPEGRYSALKTKHAPKERGTDSEHAHKAHLGPEGTGKKRTARRTSSTNSAKTRARVLSLDSSTVAGLNDSSGLMAPESAKPLTTSKSDLEAKEGEVLDELSLLGRASQLETVTRSRNSLPSQVAFPEGEEQDAVSGGKFSSTLYETGGCDMSLVNFEPAARRASNICDTDSHVSSSTSVRFYPHDVIRLNRLLTIDTDLLEQQDIDLSPDLAAPYGPTEEAAHKVKHYYRFWILPQLWIGINFDRLTLLALFDRNREILENVLAVILAILVAFLGSILLIQGFFRDIWVFQFCLVIASCQYSLLKSVQPDSSSPRHGHNRIIAYSRPVYFCLCCGLIWLLDYGSRNLTTTKFKLYGITFTNPLVLISARDLVIVFTLCFPIVFFIGLLPQVNTFVMYLCEQLDIHIFGGNATTSLLAALYSFACSVVAVALLYGLCYGALKDSWDGQHIPVLFSIFCGLLVAVSYHLSRQSSDPSVLFSLVQSKIFPKTEEKNPEDPLSEVKDPLPEKLRNSVSERLQSDLVVCIVIGVLYFAIHVSTVFTVLQPALKYVLYALVGFVGFVTHYVLPQVRKQLPWHCFSHPLLKTVEYNQYEVRNAATVMWFEKLHVWLLFVEKNIIYPLIVLNELSSSAETIASPKKLDTELGALMITIAGLKLLRSSFSSPTYQYVTVIFTVLFFKIDYEAFSETMLLDLFFMSILFNKLWELLYKLQFVYTYIAPWQITWGSAFHAFAQPFAVPHSAMLFVQAAVSAFFSTPLNPFLGSAIFITSYVRPVKFWERDYNTKRVDHSNTRLASQLDRNPGSDDNNLNSIFYEHLTRSLQHSLCGDLLLGRWGNYSTGDCFILASDYLNALVHLIEIGNGLVTFQLRGLEFRGTYCQQREVEAITEGVEEDEGFCCCEPGHIPHVLSFNAAFSQRWLAWEVIVTKYILEGYSITDNSAASMLQVFDLRKVLTTYYVKGIIYYVTTSSKLEEWLANETMQEGLRLCADRNYVDVDPTFNPNIDEDYDHRLAGISRESFCVIYLSWIEYCSSRRAKPLDVDKDSSLVTLCYGLCVLGRRALGTASHHMSSNLESFLYGLHALFKGDFRISSIRDEWIFADMELLRKVVVPGIRMSIKLHQDHFTSPDEYDDPTVLYEAIVSHEKNLVIAHEGDPAWRSAVLANSPSLLALRHVMDDGTNEYKIIMLNRRYLSFRVIKVNKECVRGLWAGQQQELVFLRNRNPERGSIQNAKQALRNMINSSCDQPIGYPIFVSPLTTSYSDSHEQLKEILGGPISLGNIRNFIVSTWHRLRKGCGAGCNSGGNIEDSDTGGGPSSTSNSATTANDPHSSASQGSTGNPGQAPGAGLHPPVTSYPPTLGTSHSSQSVQSGLVRQSPARASVASQSSYCYSSRHSSLRMSTTGFVPCRRSSTSQISLRNLPSSIQSRLSMVNQMEPSSQSGPACVPHGLPSSSSSSQSIPACKHHTLVGFLGTDGGQSCAADVQPGSTSSPANNPHAKTGEVIYRVQIVDPGQILDGINLSKRKELQWPDEGIRLKAGRNSWKDWSPQEGMEGHVIHRWVPCSRDPGTRSHIDKTVLLVQIEDKYVTVIETGVLELGAEV</sequence>
<keyword evidence="4 6" id="KW-1133">Transmembrane helix</keyword>
<evidence type="ECO:0000313" key="9">
    <source>
        <dbReference type="Ensembl" id="ENSBGRP00000016446.1"/>
    </source>
</evidence>
<protein>
    <recommendedName>
        <fullName evidence="6">Pecanex-like protein</fullName>
    </recommendedName>
</protein>
<gene>
    <name evidence="9" type="primary">PCNX1</name>
</gene>
<feature type="transmembrane region" description="Helical" evidence="6">
    <location>
        <begin position="921"/>
        <end position="938"/>
    </location>
</feature>
<evidence type="ECO:0000256" key="5">
    <source>
        <dbReference type="ARBA" id="ARBA00023136"/>
    </source>
</evidence>
<dbReference type="Proteomes" id="UP000694520">
    <property type="component" value="Chromosome 11"/>
</dbReference>
<reference evidence="9" key="2">
    <citation type="submission" date="2025-08" db="UniProtKB">
        <authorList>
            <consortium name="Ensembl"/>
        </authorList>
    </citation>
    <scope>IDENTIFICATION</scope>
</reference>
<feature type="compositionally biased region" description="Polar residues" evidence="7">
    <location>
        <begin position="346"/>
        <end position="356"/>
    </location>
</feature>
<reference evidence="9" key="3">
    <citation type="submission" date="2025-09" db="UniProtKB">
        <authorList>
            <consortium name="Ensembl"/>
        </authorList>
    </citation>
    <scope>IDENTIFICATION</scope>
</reference>
<feature type="transmembrane region" description="Helical" evidence="6">
    <location>
        <begin position="958"/>
        <end position="976"/>
    </location>
</feature>
<reference evidence="9" key="1">
    <citation type="submission" date="2019-05" db="EMBL/GenBank/DDBJ databases">
        <authorList>
            <person name="Zhang S."/>
            <person name="Liu J."/>
        </authorList>
    </citation>
    <scope>NUCLEOTIDE SEQUENCE [LARGE SCALE GENOMIC DNA]</scope>
</reference>
<evidence type="ECO:0000256" key="2">
    <source>
        <dbReference type="ARBA" id="ARBA00010170"/>
    </source>
</evidence>
<feature type="region of interest" description="Disordered" evidence="7">
    <location>
        <begin position="1935"/>
        <end position="2008"/>
    </location>
</feature>
<dbReference type="InterPro" id="IPR007735">
    <property type="entry name" value="Pecanex_C"/>
</dbReference>
<feature type="transmembrane region" description="Helical" evidence="6">
    <location>
        <begin position="1083"/>
        <end position="1101"/>
    </location>
</feature>
<feature type="compositionally biased region" description="Polar residues" evidence="7">
    <location>
        <begin position="395"/>
        <end position="404"/>
    </location>
</feature>
<feature type="compositionally biased region" description="Polar residues" evidence="7">
    <location>
        <begin position="457"/>
        <end position="470"/>
    </location>
</feature>
<feature type="compositionally biased region" description="Basic and acidic residues" evidence="7">
    <location>
        <begin position="317"/>
        <end position="329"/>
    </location>
</feature>
<feature type="region of interest" description="Disordered" evidence="7">
    <location>
        <begin position="747"/>
        <end position="770"/>
    </location>
</feature>
<dbReference type="Ensembl" id="ENSBGRT00000019015.1">
    <property type="protein sequence ID" value="ENSBGRP00000016446.1"/>
    <property type="gene ID" value="ENSBGRG00000009684.1"/>
</dbReference>
<feature type="compositionally biased region" description="Polar residues" evidence="7">
    <location>
        <begin position="1985"/>
        <end position="2003"/>
    </location>
</feature>
<feature type="transmembrane region" description="Helical" evidence="6">
    <location>
        <begin position="34"/>
        <end position="52"/>
    </location>
</feature>
<feature type="compositionally biased region" description="Low complexity" evidence="7">
    <location>
        <begin position="370"/>
        <end position="388"/>
    </location>
</feature>
<evidence type="ECO:0000256" key="6">
    <source>
        <dbReference type="RuleBase" id="RU367089"/>
    </source>
</evidence>
<feature type="compositionally biased region" description="Polar residues" evidence="7">
    <location>
        <begin position="693"/>
        <end position="705"/>
    </location>
</feature>
<accession>A0A8C0A907</accession>
<evidence type="ECO:0000256" key="4">
    <source>
        <dbReference type="ARBA" id="ARBA00022989"/>
    </source>
</evidence>
<organism evidence="9 10">
    <name type="scientific">Bos mutus grunniens</name>
    <name type="common">Wild yak</name>
    <name type="synonym">Bos grunniens</name>
    <dbReference type="NCBI Taxonomy" id="30521"/>
    <lineage>
        <taxon>Eukaryota</taxon>
        <taxon>Metazoa</taxon>
        <taxon>Chordata</taxon>
        <taxon>Craniata</taxon>
        <taxon>Vertebrata</taxon>
        <taxon>Euteleostomi</taxon>
        <taxon>Mammalia</taxon>
        <taxon>Eutheria</taxon>
        <taxon>Laurasiatheria</taxon>
        <taxon>Artiodactyla</taxon>
        <taxon>Ruminantia</taxon>
        <taxon>Pecora</taxon>
        <taxon>Bovidae</taxon>
        <taxon>Bovinae</taxon>
        <taxon>Bos</taxon>
    </lineage>
</organism>
<feature type="compositionally biased region" description="Polar residues" evidence="7">
    <location>
        <begin position="1959"/>
        <end position="1970"/>
    </location>
</feature>
<proteinExistence type="inferred from homology"/>
<feature type="compositionally biased region" description="Basic and acidic residues" evidence="7">
    <location>
        <begin position="648"/>
        <end position="659"/>
    </location>
</feature>
<dbReference type="InterPro" id="IPR039797">
    <property type="entry name" value="Pecanex"/>
</dbReference>
<evidence type="ECO:0000256" key="1">
    <source>
        <dbReference type="ARBA" id="ARBA00004141"/>
    </source>
</evidence>